<gene>
    <name evidence="1" type="ORF">D9758_009082</name>
</gene>
<sequence length="140" mass="15505">MARPSLPDVITDIHSNWTQQQGLTGNSEQLDMLAWLDFVERSCISYDLDGELWVDVALPFLTEELRAQLLQTIDRVEGLRSDMTTWQMFREALIALKEGRVRSSSVSSGIVDGYYPIQGLEAQEVEAYGLTGGAGSSAGY</sequence>
<reference evidence="1 2" key="1">
    <citation type="journal article" date="2020" name="ISME J.">
        <title>Uncovering the hidden diversity of litter-decomposition mechanisms in mushroom-forming fungi.</title>
        <authorList>
            <person name="Floudas D."/>
            <person name="Bentzer J."/>
            <person name="Ahren D."/>
            <person name="Johansson T."/>
            <person name="Persson P."/>
            <person name="Tunlid A."/>
        </authorList>
    </citation>
    <scope>NUCLEOTIDE SEQUENCE [LARGE SCALE GENOMIC DNA]</scope>
    <source>
        <strain evidence="1 2">CBS 291.85</strain>
    </source>
</reference>
<evidence type="ECO:0000313" key="2">
    <source>
        <dbReference type="Proteomes" id="UP000559256"/>
    </source>
</evidence>
<dbReference type="AlphaFoldDB" id="A0A8H5GA13"/>
<name>A0A8H5GA13_9AGAR</name>
<comment type="caution">
    <text evidence="1">The sequence shown here is derived from an EMBL/GenBank/DDBJ whole genome shotgun (WGS) entry which is preliminary data.</text>
</comment>
<dbReference type="EMBL" id="JAACJM010000042">
    <property type="protein sequence ID" value="KAF5361114.1"/>
    <property type="molecule type" value="Genomic_DNA"/>
</dbReference>
<protein>
    <submittedName>
        <fullName evidence="1">Uncharacterized protein</fullName>
    </submittedName>
</protein>
<keyword evidence="2" id="KW-1185">Reference proteome</keyword>
<accession>A0A8H5GA13</accession>
<organism evidence="1 2">
    <name type="scientific">Tetrapyrgos nigripes</name>
    <dbReference type="NCBI Taxonomy" id="182062"/>
    <lineage>
        <taxon>Eukaryota</taxon>
        <taxon>Fungi</taxon>
        <taxon>Dikarya</taxon>
        <taxon>Basidiomycota</taxon>
        <taxon>Agaricomycotina</taxon>
        <taxon>Agaricomycetes</taxon>
        <taxon>Agaricomycetidae</taxon>
        <taxon>Agaricales</taxon>
        <taxon>Marasmiineae</taxon>
        <taxon>Marasmiaceae</taxon>
        <taxon>Tetrapyrgos</taxon>
    </lineage>
</organism>
<dbReference type="Proteomes" id="UP000559256">
    <property type="component" value="Unassembled WGS sequence"/>
</dbReference>
<proteinExistence type="predicted"/>
<evidence type="ECO:0000313" key="1">
    <source>
        <dbReference type="EMBL" id="KAF5361114.1"/>
    </source>
</evidence>